<dbReference type="GO" id="GO:0005634">
    <property type="term" value="C:nucleus"/>
    <property type="evidence" value="ECO:0007669"/>
    <property type="project" value="UniProtKB-SubCell"/>
</dbReference>
<proteinExistence type="predicted"/>
<feature type="compositionally biased region" description="Basic and acidic residues" evidence="6">
    <location>
        <begin position="249"/>
        <end position="286"/>
    </location>
</feature>
<sequence>MEGNIGIPVAMEVDPSGQGSLSSCFFDPRWDNSISMEQIDPFDSTRSSIVSSPVASSLGAGEGDGGMIKELIGRLGVISSGSSGHVSPQPFLGHMSTNNSTNGSSFTTPLNSPPKLSLSTMGHRIRGSFPPLSEDCLVPFATDPGFAERAARFSSLGSRDFAVGLDGKNARVSSSIVEGGDSWEGSSLSEQVHGGETGNVKKTQHVDVSAKKRKLVQRGKLDAVTPKGSEVSGGNNHTSTKKIKSCQAAEKEGSGKEPDEREAMAAREEKMQKHGKDSHSKQQEPPKDYIHVRARRGQATDSHSLAERVRREKISQRMKALQDLVPGCNKITGKALMLDEIINYVQSLQRQVEFLSMKLSTLNPRMDINMEAFLRKDIFQSRESILPTDSSPAHVFPYGLLPSHGTIAAISPVQLPENLLDAATTPIHRSPTIHFPHIEGFSTVPSQVLGVWEDDLQTVVQMGIAPNLQPISFHLGAGSTEPNHGQMKVES</sequence>
<dbReference type="Gene3D" id="4.10.280.10">
    <property type="entry name" value="Helix-loop-helix DNA-binding domain"/>
    <property type="match status" value="1"/>
</dbReference>
<evidence type="ECO:0000256" key="1">
    <source>
        <dbReference type="ARBA" id="ARBA00004123"/>
    </source>
</evidence>
<organism evidence="8 9">
    <name type="scientific">Trapa natans</name>
    <name type="common">Water chestnut</name>
    <dbReference type="NCBI Taxonomy" id="22666"/>
    <lineage>
        <taxon>Eukaryota</taxon>
        <taxon>Viridiplantae</taxon>
        <taxon>Streptophyta</taxon>
        <taxon>Embryophyta</taxon>
        <taxon>Tracheophyta</taxon>
        <taxon>Spermatophyta</taxon>
        <taxon>Magnoliopsida</taxon>
        <taxon>eudicotyledons</taxon>
        <taxon>Gunneridae</taxon>
        <taxon>Pentapetalae</taxon>
        <taxon>rosids</taxon>
        <taxon>malvids</taxon>
        <taxon>Myrtales</taxon>
        <taxon>Lythraceae</taxon>
        <taxon>Trapa</taxon>
    </lineage>
</organism>
<evidence type="ECO:0000256" key="3">
    <source>
        <dbReference type="ARBA" id="ARBA00023125"/>
    </source>
</evidence>
<name>A0AAN7LJY4_TRANT</name>
<dbReference type="GO" id="GO:0046983">
    <property type="term" value="F:protein dimerization activity"/>
    <property type="evidence" value="ECO:0007669"/>
    <property type="project" value="InterPro"/>
</dbReference>
<dbReference type="PANTHER" id="PTHR12565">
    <property type="entry name" value="STEROL REGULATORY ELEMENT-BINDING PROTEIN"/>
    <property type="match status" value="1"/>
</dbReference>
<comment type="subcellular location">
    <subcellularLocation>
        <location evidence="1">Nucleus</location>
    </subcellularLocation>
</comment>
<keyword evidence="9" id="KW-1185">Reference proteome</keyword>
<dbReference type="FunFam" id="4.10.280.10:FF:000002">
    <property type="entry name" value="Basic helix-loop-helix transcription factor"/>
    <property type="match status" value="1"/>
</dbReference>
<evidence type="ECO:0000313" key="9">
    <source>
        <dbReference type="Proteomes" id="UP001346149"/>
    </source>
</evidence>
<evidence type="ECO:0000256" key="2">
    <source>
        <dbReference type="ARBA" id="ARBA00023015"/>
    </source>
</evidence>
<feature type="domain" description="BHLH" evidence="7">
    <location>
        <begin position="298"/>
        <end position="348"/>
    </location>
</feature>
<dbReference type="InterPro" id="IPR011598">
    <property type="entry name" value="bHLH_dom"/>
</dbReference>
<evidence type="ECO:0000256" key="6">
    <source>
        <dbReference type="SAM" id="MobiDB-lite"/>
    </source>
</evidence>
<dbReference type="InterPro" id="IPR036638">
    <property type="entry name" value="HLH_DNA-bd_sf"/>
</dbReference>
<dbReference type="GO" id="GO:0003700">
    <property type="term" value="F:DNA-binding transcription factor activity"/>
    <property type="evidence" value="ECO:0007669"/>
    <property type="project" value="TreeGrafter"/>
</dbReference>
<keyword evidence="4" id="KW-0804">Transcription</keyword>
<dbReference type="SUPFAM" id="SSF47459">
    <property type="entry name" value="HLH, helix-loop-helix DNA-binding domain"/>
    <property type="match status" value="1"/>
</dbReference>
<evidence type="ECO:0000256" key="4">
    <source>
        <dbReference type="ARBA" id="ARBA00023163"/>
    </source>
</evidence>
<dbReference type="PANTHER" id="PTHR12565:SF184">
    <property type="entry name" value="BHLH TRANSCRIPTION FACTOR"/>
    <property type="match status" value="1"/>
</dbReference>
<feature type="region of interest" description="Disordered" evidence="6">
    <location>
        <begin position="178"/>
        <end position="286"/>
    </location>
</feature>
<dbReference type="CDD" id="cd18919">
    <property type="entry name" value="bHLH_AtBPE_like"/>
    <property type="match status" value="1"/>
</dbReference>
<comment type="caution">
    <text evidence="8">The sequence shown here is derived from an EMBL/GenBank/DDBJ whole genome shotgun (WGS) entry which is preliminary data.</text>
</comment>
<protein>
    <recommendedName>
        <fullName evidence="7">BHLH domain-containing protein</fullName>
    </recommendedName>
</protein>
<evidence type="ECO:0000259" key="7">
    <source>
        <dbReference type="PROSITE" id="PS50888"/>
    </source>
</evidence>
<reference evidence="8 9" key="1">
    <citation type="journal article" date="2023" name="Hortic Res">
        <title>Pangenome of water caltrop reveals structural variations and asymmetric subgenome divergence after allopolyploidization.</title>
        <authorList>
            <person name="Zhang X."/>
            <person name="Chen Y."/>
            <person name="Wang L."/>
            <person name="Yuan Y."/>
            <person name="Fang M."/>
            <person name="Shi L."/>
            <person name="Lu R."/>
            <person name="Comes H.P."/>
            <person name="Ma Y."/>
            <person name="Chen Y."/>
            <person name="Huang G."/>
            <person name="Zhou Y."/>
            <person name="Zheng Z."/>
            <person name="Qiu Y."/>
        </authorList>
    </citation>
    <scope>NUCLEOTIDE SEQUENCE [LARGE SCALE GENOMIC DNA]</scope>
    <source>
        <strain evidence="8">F231</strain>
    </source>
</reference>
<dbReference type="SMART" id="SM00353">
    <property type="entry name" value="HLH"/>
    <property type="match status" value="1"/>
</dbReference>
<dbReference type="EMBL" id="JAXQNO010000016">
    <property type="protein sequence ID" value="KAK4782166.1"/>
    <property type="molecule type" value="Genomic_DNA"/>
</dbReference>
<keyword evidence="3" id="KW-0238">DNA-binding</keyword>
<dbReference type="InterPro" id="IPR024097">
    <property type="entry name" value="bHLH_ZIP_TF"/>
</dbReference>
<gene>
    <name evidence="8" type="ORF">SAY86_016268</name>
</gene>
<dbReference type="GO" id="GO:0003677">
    <property type="term" value="F:DNA binding"/>
    <property type="evidence" value="ECO:0007669"/>
    <property type="project" value="UniProtKB-KW"/>
</dbReference>
<evidence type="ECO:0000313" key="8">
    <source>
        <dbReference type="EMBL" id="KAK4782166.1"/>
    </source>
</evidence>
<dbReference type="Pfam" id="PF00010">
    <property type="entry name" value="HLH"/>
    <property type="match status" value="1"/>
</dbReference>
<dbReference type="PROSITE" id="PS50888">
    <property type="entry name" value="BHLH"/>
    <property type="match status" value="1"/>
</dbReference>
<keyword evidence="2" id="KW-0805">Transcription regulation</keyword>
<evidence type="ECO:0000256" key="5">
    <source>
        <dbReference type="ARBA" id="ARBA00023242"/>
    </source>
</evidence>
<dbReference type="AlphaFoldDB" id="A0AAN7LJY4"/>
<keyword evidence="5" id="KW-0539">Nucleus</keyword>
<dbReference type="Proteomes" id="UP001346149">
    <property type="component" value="Unassembled WGS sequence"/>
</dbReference>
<accession>A0AAN7LJY4</accession>